<dbReference type="EMBL" id="MKKK01000021">
    <property type="protein sequence ID" value="OEY96168.1"/>
    <property type="molecule type" value="Genomic_DNA"/>
</dbReference>
<evidence type="ECO:0000313" key="3">
    <source>
        <dbReference type="Proteomes" id="UP000185895"/>
    </source>
</evidence>
<sequence>MSYSEHFRKKVLAKLEEGYSIRAVATQFEIDKNTIVKWKKRIEIKRTRPRKPSKIDDDALRADVEKYPDDYQYERAARFNCGVSSIGDALRRLGITVKKRPYAIRKQSLKSDNNT</sequence>
<organism evidence="2 3">
    <name type="scientific">Acinetobacter qingfengensis</name>
    <dbReference type="NCBI Taxonomy" id="1262585"/>
    <lineage>
        <taxon>Bacteria</taxon>
        <taxon>Pseudomonadati</taxon>
        <taxon>Pseudomonadota</taxon>
        <taxon>Gammaproteobacteria</taxon>
        <taxon>Moraxellales</taxon>
        <taxon>Moraxellaceae</taxon>
        <taxon>Acinetobacter</taxon>
    </lineage>
</organism>
<dbReference type="Proteomes" id="UP000185895">
    <property type="component" value="Unassembled WGS sequence"/>
</dbReference>
<name>A0A1E7RA31_9GAMM</name>
<accession>A0A1E7RA31</accession>
<dbReference type="STRING" id="1262585.BJI46_12380"/>
<reference evidence="2 3" key="1">
    <citation type="submission" date="2016-09" db="EMBL/GenBank/DDBJ databases">
        <authorList>
            <person name="Capua I."/>
            <person name="De Benedictis P."/>
            <person name="Joannis T."/>
            <person name="Lombin L.H."/>
            <person name="Cattoli G."/>
        </authorList>
    </citation>
    <scope>NUCLEOTIDE SEQUENCE [LARGE SCALE GENOMIC DNA]</scope>
    <source>
        <strain evidence="2 3">ANC 4671</strain>
    </source>
</reference>
<evidence type="ECO:0000313" key="2">
    <source>
        <dbReference type="EMBL" id="OEY96168.1"/>
    </source>
</evidence>
<dbReference type="InterPro" id="IPR009057">
    <property type="entry name" value="Homeodomain-like_sf"/>
</dbReference>
<comment type="caution">
    <text evidence="2">The sequence shown here is derived from an EMBL/GenBank/DDBJ whole genome shotgun (WGS) entry which is preliminary data.</text>
</comment>
<dbReference type="InterPro" id="IPR002622">
    <property type="entry name" value="Transposase_14"/>
</dbReference>
<gene>
    <name evidence="2" type="ORF">BJI46_12380</name>
</gene>
<evidence type="ECO:0000259" key="1">
    <source>
        <dbReference type="Pfam" id="PF01710"/>
    </source>
</evidence>
<protein>
    <submittedName>
        <fullName evidence="2">Transposase</fullName>
    </submittedName>
</protein>
<dbReference type="RefSeq" id="WP_070069770.1">
    <property type="nucleotide sequence ID" value="NZ_MKKK01000021.1"/>
</dbReference>
<dbReference type="Pfam" id="PF01710">
    <property type="entry name" value="HTH_Tnp_IS630"/>
    <property type="match status" value="1"/>
</dbReference>
<dbReference type="OrthoDB" id="6658576at2"/>
<proteinExistence type="predicted"/>
<feature type="domain" description="Transposase Synechocystis PCC 6803" evidence="1">
    <location>
        <begin position="1"/>
        <end position="114"/>
    </location>
</feature>
<dbReference type="AlphaFoldDB" id="A0A1E7RA31"/>
<dbReference type="SUPFAM" id="SSF46689">
    <property type="entry name" value="Homeodomain-like"/>
    <property type="match status" value="1"/>
</dbReference>
<keyword evidence="3" id="KW-1185">Reference proteome</keyword>